<feature type="compositionally biased region" description="Acidic residues" evidence="1">
    <location>
        <begin position="441"/>
        <end position="452"/>
    </location>
</feature>
<organism evidence="2 3">
    <name type="scientific">Tepidicaulis marinus</name>
    <dbReference type="NCBI Taxonomy" id="1333998"/>
    <lineage>
        <taxon>Bacteria</taxon>
        <taxon>Pseudomonadati</taxon>
        <taxon>Pseudomonadota</taxon>
        <taxon>Alphaproteobacteria</taxon>
        <taxon>Hyphomicrobiales</taxon>
        <taxon>Parvibaculaceae</taxon>
        <taxon>Tepidicaulis</taxon>
    </lineage>
</organism>
<dbReference type="SUPFAM" id="SSF51556">
    <property type="entry name" value="Metallo-dependent hydrolases"/>
    <property type="match status" value="1"/>
</dbReference>
<dbReference type="GO" id="GO:0006508">
    <property type="term" value="P:proteolysis"/>
    <property type="evidence" value="ECO:0007669"/>
    <property type="project" value="InterPro"/>
</dbReference>
<sequence length="465" mass="49989">MRKATGGLAAIAFGLGFAGLVAAPIALVAHLKEGLPEAVREKSVLSHARALQRRIVTLDSHVDIPPDYTKVPEHDPGRLTGMQVDLPKMHRGGMDAAFFIVYVGQGPRTPEGYEAAKDAALLKFTAIRRMAEELYPDEIELGVRAQDVARIHASGKKAALIGIENGYVIGKDISLLEKYYDLGARYMTLAHIGHNDICDSSIPLSHLGDAEIEHGGLSAFGREVVAEMNRLGMMVDVSHISRDAMMEALRVSAAPVIASHSAVSVLGNHPRNLSDEQMEALARTGGVMQVVAFSAYVKVDAARAAEERGLRSRVARAAGDAHFSYIKHGKLPAFVNGMKEIGQRYDRASLEEFVDHIDHAVKVMGIDHVGISSDFGGGGGVKGWDNAAETVNVTAELIRRGYSDADIEKLWGGNLLRVWGEVEEVAMRLAERQEAGADAQTGEEDFLPEEESIAPAEHALGPNGG</sequence>
<dbReference type="Gene3D" id="3.20.20.140">
    <property type="entry name" value="Metal-dependent hydrolases"/>
    <property type="match status" value="1"/>
</dbReference>
<dbReference type="eggNOG" id="COG2355">
    <property type="taxonomic scope" value="Bacteria"/>
</dbReference>
<dbReference type="Gene3D" id="1.10.287.650">
    <property type="entry name" value="L27 domain"/>
    <property type="match status" value="1"/>
</dbReference>
<gene>
    <name evidence="2" type="ORF">M2A_2719</name>
</gene>
<dbReference type="InterPro" id="IPR032466">
    <property type="entry name" value="Metal_Hydrolase"/>
</dbReference>
<feature type="region of interest" description="Disordered" evidence="1">
    <location>
        <begin position="433"/>
        <end position="465"/>
    </location>
</feature>
<accession>A0A081BDV2</accession>
<reference evidence="2 3" key="1">
    <citation type="submission" date="2014-07" db="EMBL/GenBank/DDBJ databases">
        <title>Tepidicaulis marinum gen. nov., sp. nov., a novel marine bacterium denitrifying nitrate to nitrous oxide strictly under microaerobic conditions.</title>
        <authorList>
            <person name="Takeuchi M."/>
            <person name="Yamagishi T."/>
            <person name="Kamagata Y."/>
            <person name="Oshima K."/>
            <person name="Hattori M."/>
            <person name="Katayama T."/>
            <person name="Hanada S."/>
            <person name="Tamaki H."/>
            <person name="Marumo K."/>
            <person name="Maeda H."/>
            <person name="Nedachi M."/>
            <person name="Iwasaki W."/>
            <person name="Suwa Y."/>
            <person name="Sakata S."/>
        </authorList>
    </citation>
    <scope>NUCLEOTIDE SEQUENCE [LARGE SCALE GENOMIC DNA]</scope>
    <source>
        <strain evidence="2 3">MA2</strain>
    </source>
</reference>
<dbReference type="GO" id="GO:0070573">
    <property type="term" value="F:metallodipeptidase activity"/>
    <property type="evidence" value="ECO:0007669"/>
    <property type="project" value="InterPro"/>
</dbReference>
<name>A0A081BDV2_9HYPH</name>
<dbReference type="PANTHER" id="PTHR10443:SF12">
    <property type="entry name" value="DIPEPTIDASE"/>
    <property type="match status" value="1"/>
</dbReference>
<dbReference type="EMBL" id="BBIO01000016">
    <property type="protein sequence ID" value="GAK46220.1"/>
    <property type="molecule type" value="Genomic_DNA"/>
</dbReference>
<dbReference type="CDD" id="cd01301">
    <property type="entry name" value="rDP_like"/>
    <property type="match status" value="1"/>
</dbReference>
<evidence type="ECO:0000313" key="2">
    <source>
        <dbReference type="EMBL" id="GAK46220.1"/>
    </source>
</evidence>
<dbReference type="RefSeq" id="WP_081875635.1">
    <property type="nucleotide sequence ID" value="NZ_BBIO01000016.1"/>
</dbReference>
<evidence type="ECO:0000256" key="1">
    <source>
        <dbReference type="SAM" id="MobiDB-lite"/>
    </source>
</evidence>
<keyword evidence="3" id="KW-1185">Reference proteome</keyword>
<dbReference type="Proteomes" id="UP000028702">
    <property type="component" value="Unassembled WGS sequence"/>
</dbReference>
<dbReference type="STRING" id="1333998.M2A_2719"/>
<protein>
    <submittedName>
        <fullName evidence="2">Membrane dipeptidase</fullName>
    </submittedName>
</protein>
<dbReference type="InterPro" id="IPR008257">
    <property type="entry name" value="Pept_M19"/>
</dbReference>
<dbReference type="PANTHER" id="PTHR10443">
    <property type="entry name" value="MICROSOMAL DIPEPTIDASE"/>
    <property type="match status" value="1"/>
</dbReference>
<dbReference type="Pfam" id="PF01244">
    <property type="entry name" value="Peptidase_M19"/>
    <property type="match status" value="1"/>
</dbReference>
<evidence type="ECO:0000313" key="3">
    <source>
        <dbReference type="Proteomes" id="UP000028702"/>
    </source>
</evidence>
<dbReference type="AlphaFoldDB" id="A0A081BDV2"/>
<proteinExistence type="predicted"/>
<comment type="caution">
    <text evidence="2">The sequence shown here is derived from an EMBL/GenBank/DDBJ whole genome shotgun (WGS) entry which is preliminary data.</text>
</comment>
<dbReference type="PROSITE" id="PS51365">
    <property type="entry name" value="RENAL_DIPEPTIDASE_2"/>
    <property type="match status" value="1"/>
</dbReference>